<evidence type="ECO:0000313" key="10">
    <source>
        <dbReference type="EnsemblMetazoa" id="RPRC006981-PA"/>
    </source>
</evidence>
<dbReference type="EMBL" id="ACPB03024214">
    <property type="status" value="NOT_ANNOTATED_CDS"/>
    <property type="molecule type" value="Genomic_DNA"/>
</dbReference>
<evidence type="ECO:0000256" key="3">
    <source>
        <dbReference type="ARBA" id="ARBA00022606"/>
    </source>
</evidence>
<dbReference type="GO" id="GO:0004984">
    <property type="term" value="F:olfactory receptor activity"/>
    <property type="evidence" value="ECO:0007669"/>
    <property type="project" value="InterPro"/>
</dbReference>
<keyword evidence="6" id="KW-1133">Transmembrane helix</keyword>
<name>T1HSG1_RHOPR</name>
<keyword evidence="9" id="KW-0807">Transducer</keyword>
<protein>
    <submittedName>
        <fullName evidence="10">Uncharacterized protein</fullName>
    </submittedName>
</protein>
<dbReference type="GO" id="GO:0005886">
    <property type="term" value="C:plasma membrane"/>
    <property type="evidence" value="ECO:0007669"/>
    <property type="project" value="UniProtKB-SubCell"/>
</dbReference>
<evidence type="ECO:0000256" key="9">
    <source>
        <dbReference type="ARBA" id="ARBA00023224"/>
    </source>
</evidence>
<keyword evidence="2" id="KW-1003">Cell membrane</keyword>
<keyword evidence="8" id="KW-0675">Receptor</keyword>
<keyword evidence="7" id="KW-0472">Membrane</keyword>
<dbReference type="VEuPathDB" id="VectorBase:RPRC006981"/>
<accession>T1HSG1</accession>
<proteinExistence type="predicted"/>
<evidence type="ECO:0000256" key="4">
    <source>
        <dbReference type="ARBA" id="ARBA00022692"/>
    </source>
</evidence>
<dbReference type="Pfam" id="PF02949">
    <property type="entry name" value="7tm_6"/>
    <property type="match status" value="1"/>
</dbReference>
<dbReference type="EnsemblMetazoa" id="RPRC006981-RA">
    <property type="protein sequence ID" value="RPRC006981-PA"/>
    <property type="gene ID" value="RPRC006981"/>
</dbReference>
<keyword evidence="3" id="KW-0716">Sensory transduction</keyword>
<keyword evidence="4" id="KW-0812">Transmembrane</keyword>
<organism evidence="10 11">
    <name type="scientific">Rhodnius prolixus</name>
    <name type="common">Triatomid bug</name>
    <dbReference type="NCBI Taxonomy" id="13249"/>
    <lineage>
        <taxon>Eukaryota</taxon>
        <taxon>Metazoa</taxon>
        <taxon>Ecdysozoa</taxon>
        <taxon>Arthropoda</taxon>
        <taxon>Hexapoda</taxon>
        <taxon>Insecta</taxon>
        <taxon>Pterygota</taxon>
        <taxon>Neoptera</taxon>
        <taxon>Paraneoptera</taxon>
        <taxon>Hemiptera</taxon>
        <taxon>Heteroptera</taxon>
        <taxon>Panheteroptera</taxon>
        <taxon>Cimicomorpha</taxon>
        <taxon>Reduviidae</taxon>
        <taxon>Triatominae</taxon>
        <taxon>Rhodnius</taxon>
    </lineage>
</organism>
<evidence type="ECO:0000256" key="5">
    <source>
        <dbReference type="ARBA" id="ARBA00022725"/>
    </source>
</evidence>
<reference evidence="10" key="1">
    <citation type="submission" date="2015-05" db="UniProtKB">
        <authorList>
            <consortium name="EnsemblMetazoa"/>
        </authorList>
    </citation>
    <scope>IDENTIFICATION</scope>
</reference>
<dbReference type="PANTHER" id="PTHR21137">
    <property type="entry name" value="ODORANT RECEPTOR"/>
    <property type="match status" value="1"/>
</dbReference>
<comment type="subcellular location">
    <subcellularLocation>
        <location evidence="1">Cell membrane</location>
        <topology evidence="1">Multi-pass membrane protein</topology>
    </subcellularLocation>
</comment>
<dbReference type="InterPro" id="IPR004117">
    <property type="entry name" value="7tm6_olfct_rcpt"/>
</dbReference>
<evidence type="ECO:0000256" key="2">
    <source>
        <dbReference type="ARBA" id="ARBA00022475"/>
    </source>
</evidence>
<evidence type="ECO:0000313" key="11">
    <source>
        <dbReference type="Proteomes" id="UP000015103"/>
    </source>
</evidence>
<dbReference type="GO" id="GO:0005549">
    <property type="term" value="F:odorant binding"/>
    <property type="evidence" value="ECO:0007669"/>
    <property type="project" value="InterPro"/>
</dbReference>
<evidence type="ECO:0000256" key="1">
    <source>
        <dbReference type="ARBA" id="ARBA00004651"/>
    </source>
</evidence>
<dbReference type="GO" id="GO:0007165">
    <property type="term" value="P:signal transduction"/>
    <property type="evidence" value="ECO:0007669"/>
    <property type="project" value="UniProtKB-KW"/>
</dbReference>
<evidence type="ECO:0000256" key="8">
    <source>
        <dbReference type="ARBA" id="ARBA00023170"/>
    </source>
</evidence>
<dbReference type="HOGENOM" id="CLU_743105_0_0_1"/>
<keyword evidence="11" id="KW-1185">Reference proteome</keyword>
<dbReference type="Proteomes" id="UP000015103">
    <property type="component" value="Unassembled WGS sequence"/>
</dbReference>
<evidence type="ECO:0000256" key="6">
    <source>
        <dbReference type="ARBA" id="ARBA00022989"/>
    </source>
</evidence>
<evidence type="ECO:0000256" key="7">
    <source>
        <dbReference type="ARBA" id="ARBA00023136"/>
    </source>
</evidence>
<dbReference type="InParanoid" id="T1HSG1"/>
<dbReference type="PANTHER" id="PTHR21137:SF35">
    <property type="entry name" value="ODORANT RECEPTOR 19A-RELATED"/>
    <property type="match status" value="1"/>
</dbReference>
<dbReference type="AlphaFoldDB" id="T1HSG1"/>
<keyword evidence="5" id="KW-0552">Olfaction</keyword>
<sequence>KTNKLSPIKQAFRAIRFSGLIVEKENQWAISLTVYHILMISYGAIAVGESGFQHLVSLSNSSAYRAFSVPFINSFYRIELCLVEENLLQFVEVLSTSLLYINDSTKALNILLHQKKIKDLFNRLDKFSLKILQDQEAGEHVKSIDKENLFAKSFRVKFISVFIPILLWLPPISLITGIIGDYLTDFVKPHLPYQLWLPWSMDEFLPYLAGMVFVTMLELTTCIFYTSFTIMFLTFTNELSACLRILQARLETNGPTDKNIYKYHNVIIDILQTYNGIFCGPLYIEILISTLQPCGFLYAFTKVFKNYNPAAFEQILKALLCVAAPYIVCSCGQEISNQKRLNKLLKILNEDKYGDSMSSVCLGTVHSVLCPQLVQEFGSRCWEVGFFVLE</sequence>